<dbReference type="InterPro" id="IPR025433">
    <property type="entry name" value="DUF4168"/>
</dbReference>
<reference evidence="3 4" key="1">
    <citation type="submission" date="2018-01" db="EMBL/GenBank/DDBJ databases">
        <title>Draft genome of the type strain Pseudomonas oceani DSM 100277 isolated from the deep water in Okinawa trough, northwestern Pacific Ocean.</title>
        <authorList>
            <person name="Gomila M."/>
            <person name="Mulet M."/>
            <person name="Garcia-Valdes E."/>
            <person name="Lalucat J."/>
        </authorList>
    </citation>
    <scope>NUCLEOTIDE SEQUENCE [LARGE SCALE GENOMIC DNA]</scope>
    <source>
        <strain evidence="3 4">DSM 100277</strain>
    </source>
</reference>
<dbReference type="OrthoDB" id="5601035at2"/>
<evidence type="ECO:0000313" key="4">
    <source>
        <dbReference type="Proteomes" id="UP000243451"/>
    </source>
</evidence>
<feature type="domain" description="DUF4168" evidence="2">
    <location>
        <begin position="49"/>
        <end position="124"/>
    </location>
</feature>
<dbReference type="Proteomes" id="UP000243451">
    <property type="component" value="Unassembled WGS sequence"/>
</dbReference>
<evidence type="ECO:0000259" key="2">
    <source>
        <dbReference type="Pfam" id="PF13767"/>
    </source>
</evidence>
<sequence>MMNLKKLTAALCVVTLSAGAPFAIAQTAGGAAGQQYGEPSAAAAAAPVSEADLEKFVSAEEKVNEIRQELTDELGAASDQEQAQQLQFDAQQEMVEAVESSGMEVARYNEIASRMQTDTELRERAQQFN</sequence>
<dbReference type="EMBL" id="PPSK01000005">
    <property type="protein sequence ID" value="POB04300.1"/>
    <property type="molecule type" value="Genomic_DNA"/>
</dbReference>
<organism evidence="3 4">
    <name type="scientific">Halopseudomonas oceani</name>
    <dbReference type="NCBI Taxonomy" id="1708783"/>
    <lineage>
        <taxon>Bacteria</taxon>
        <taxon>Pseudomonadati</taxon>
        <taxon>Pseudomonadota</taxon>
        <taxon>Gammaproteobacteria</taxon>
        <taxon>Pseudomonadales</taxon>
        <taxon>Pseudomonadaceae</taxon>
        <taxon>Halopseudomonas</taxon>
    </lineage>
</organism>
<dbReference type="Pfam" id="PF13767">
    <property type="entry name" value="DUF4168"/>
    <property type="match status" value="1"/>
</dbReference>
<keyword evidence="1" id="KW-0732">Signal</keyword>
<gene>
    <name evidence="3" type="ORF">C1949_07730</name>
</gene>
<evidence type="ECO:0000313" key="3">
    <source>
        <dbReference type="EMBL" id="POB04300.1"/>
    </source>
</evidence>
<evidence type="ECO:0000256" key="1">
    <source>
        <dbReference type="SAM" id="SignalP"/>
    </source>
</evidence>
<accession>A0A2P4EWE8</accession>
<comment type="caution">
    <text evidence="3">The sequence shown here is derived from an EMBL/GenBank/DDBJ whole genome shotgun (WGS) entry which is preliminary data.</text>
</comment>
<name>A0A2P4EWE8_9GAMM</name>
<dbReference type="RefSeq" id="WP_104737901.1">
    <property type="nucleotide sequence ID" value="NZ_BMHR01000001.1"/>
</dbReference>
<keyword evidence="4" id="KW-1185">Reference proteome</keyword>
<feature type="chain" id="PRO_5015180867" description="DUF4168 domain-containing protein" evidence="1">
    <location>
        <begin position="26"/>
        <end position="129"/>
    </location>
</feature>
<protein>
    <recommendedName>
        <fullName evidence="2">DUF4168 domain-containing protein</fullName>
    </recommendedName>
</protein>
<proteinExistence type="predicted"/>
<feature type="signal peptide" evidence="1">
    <location>
        <begin position="1"/>
        <end position="25"/>
    </location>
</feature>
<dbReference type="AlphaFoldDB" id="A0A2P4EWE8"/>